<proteinExistence type="predicted"/>
<dbReference type="PANTHER" id="PTHR43353">
    <property type="entry name" value="SUCCINATE-SEMIALDEHYDE DEHYDROGENASE, MITOCHONDRIAL"/>
    <property type="match status" value="1"/>
</dbReference>
<protein>
    <submittedName>
        <fullName evidence="3">NADP-dependent aldehyde dehydrogenase</fullName>
        <ecNumber evidence="3">1.2.1.4</ecNumber>
    </submittedName>
</protein>
<accession>A0A7W7W6W4</accession>
<dbReference type="InterPro" id="IPR050740">
    <property type="entry name" value="Aldehyde_DH_Superfamily"/>
</dbReference>
<organism evidence="3 4">
    <name type="scientific">Lipingzhangella halophila</name>
    <dbReference type="NCBI Taxonomy" id="1783352"/>
    <lineage>
        <taxon>Bacteria</taxon>
        <taxon>Bacillati</taxon>
        <taxon>Actinomycetota</taxon>
        <taxon>Actinomycetes</taxon>
        <taxon>Streptosporangiales</taxon>
        <taxon>Nocardiopsidaceae</taxon>
        <taxon>Lipingzhangella</taxon>
    </lineage>
</organism>
<dbReference type="Pfam" id="PF00171">
    <property type="entry name" value="Aldedh"/>
    <property type="match status" value="1"/>
</dbReference>
<dbReference type="EC" id="1.2.1.4" evidence="3"/>
<evidence type="ECO:0000313" key="4">
    <source>
        <dbReference type="Proteomes" id="UP000523007"/>
    </source>
</evidence>
<feature type="domain" description="Aldehyde dehydrogenase" evidence="2">
    <location>
        <begin position="6"/>
        <end position="434"/>
    </location>
</feature>
<dbReference type="InterPro" id="IPR016162">
    <property type="entry name" value="Ald_DH_N"/>
</dbReference>
<evidence type="ECO:0000256" key="1">
    <source>
        <dbReference type="ARBA" id="ARBA00023002"/>
    </source>
</evidence>
<dbReference type="AlphaFoldDB" id="A0A7W7W6W4"/>
<sequence>MTQPTLQDTSETELDRTMDAAAGAAAEFGALRPRERATMLRAAADALDAAADELVPVAQRESRLPEPRLRGELARTTFQLRLFAGTLEDGGYLEATIDTADPDWPMGARPDVRRILQPLGPVGVFGASNFPFAFSVAGGDSASALAAGCPVVVKGHPGHPELSVRTGEVVSRALRAAGAPEGTFAVVLGDETGRRLVLHPQVRAVGFTGSIAGGRALHDLAMGRPDPIPFYGELGSINPVFVTRGAVDARGEEILSGYAGSFTLGVGQFCTKPGVLLLPEGTSLDALVEAVRQRPAAAMLNERVESGFSSGVDSLVSHPEVEVLVRGEASANGDGEQAWTPTLVRTSARALLENTSELLEERFGPASVVVTYSTEEERDQVAAALPGQLTATVHAENDEPVGPLVTQLAERAGRVLWNGWPTGVSVTHAMHHGGPYPASTSVLHTSVGTTAIRRFLRPVSYQDIPQHLLPDALRDDNPLGIPRRVNGELELPAK</sequence>
<reference evidence="3 4" key="1">
    <citation type="submission" date="2020-08" db="EMBL/GenBank/DDBJ databases">
        <title>Sequencing the genomes of 1000 actinobacteria strains.</title>
        <authorList>
            <person name="Klenk H.-P."/>
        </authorList>
    </citation>
    <scope>NUCLEOTIDE SEQUENCE [LARGE SCALE GENOMIC DNA]</scope>
    <source>
        <strain evidence="3 4">DSM 102030</strain>
    </source>
</reference>
<dbReference type="Gene3D" id="3.40.605.10">
    <property type="entry name" value="Aldehyde Dehydrogenase, Chain A, domain 1"/>
    <property type="match status" value="1"/>
</dbReference>
<comment type="caution">
    <text evidence="3">The sequence shown here is derived from an EMBL/GenBank/DDBJ whole genome shotgun (WGS) entry which is preliminary data.</text>
</comment>
<keyword evidence="1 3" id="KW-0560">Oxidoreductase</keyword>
<dbReference type="PANTHER" id="PTHR43353:SF3">
    <property type="entry name" value="ALDEHYDE DEHYDROGENASE-RELATED"/>
    <property type="match status" value="1"/>
</dbReference>
<name>A0A7W7W6W4_9ACTN</name>
<dbReference type="EMBL" id="JACHJT010000002">
    <property type="protein sequence ID" value="MBB4935250.1"/>
    <property type="molecule type" value="Genomic_DNA"/>
</dbReference>
<keyword evidence="4" id="KW-1185">Reference proteome</keyword>
<gene>
    <name evidence="3" type="ORF">F4561_006144</name>
</gene>
<dbReference type="SUPFAM" id="SSF53720">
    <property type="entry name" value="ALDH-like"/>
    <property type="match status" value="1"/>
</dbReference>
<dbReference type="RefSeq" id="WP_184585006.1">
    <property type="nucleotide sequence ID" value="NZ_JACHJT010000002.1"/>
</dbReference>
<dbReference type="InterPro" id="IPR015590">
    <property type="entry name" value="Aldehyde_DH_dom"/>
</dbReference>
<dbReference type="GO" id="GO:0033721">
    <property type="term" value="F:aldehyde dehydrogenase (NADP+) activity"/>
    <property type="evidence" value="ECO:0007669"/>
    <property type="project" value="UniProtKB-EC"/>
</dbReference>
<dbReference type="Proteomes" id="UP000523007">
    <property type="component" value="Unassembled WGS sequence"/>
</dbReference>
<evidence type="ECO:0000259" key="2">
    <source>
        <dbReference type="Pfam" id="PF00171"/>
    </source>
</evidence>
<dbReference type="CDD" id="cd07129">
    <property type="entry name" value="ALDH_KGSADH"/>
    <property type="match status" value="1"/>
</dbReference>
<evidence type="ECO:0000313" key="3">
    <source>
        <dbReference type="EMBL" id="MBB4935250.1"/>
    </source>
</evidence>
<dbReference type="InterPro" id="IPR044151">
    <property type="entry name" value="ALDH_KGSADH"/>
</dbReference>
<dbReference type="InterPro" id="IPR016161">
    <property type="entry name" value="Ald_DH/histidinol_DH"/>
</dbReference>
<dbReference type="InterPro" id="IPR016163">
    <property type="entry name" value="Ald_DH_C"/>
</dbReference>
<dbReference type="Gene3D" id="3.40.309.10">
    <property type="entry name" value="Aldehyde Dehydrogenase, Chain A, domain 2"/>
    <property type="match status" value="1"/>
</dbReference>